<evidence type="ECO:0000256" key="1">
    <source>
        <dbReference type="ARBA" id="ARBA00001971"/>
    </source>
</evidence>
<dbReference type="PRINTS" id="PR00359">
    <property type="entry name" value="BP450"/>
</dbReference>
<dbReference type="STRING" id="1824.SAMN05444423_109188"/>
<proteinExistence type="inferred from homology"/>
<dbReference type="GO" id="GO:0004497">
    <property type="term" value="F:monooxygenase activity"/>
    <property type="evidence" value="ECO:0007669"/>
    <property type="project" value="UniProtKB-KW"/>
</dbReference>
<dbReference type="PANTHER" id="PTHR46696">
    <property type="entry name" value="P450, PUTATIVE (EUROFUNG)-RELATED"/>
    <property type="match status" value="1"/>
</dbReference>
<accession>U5EKE2</accession>
<dbReference type="GeneID" id="91518059"/>
<dbReference type="AlphaFoldDB" id="U5EKE2"/>
<evidence type="ECO:0000256" key="7">
    <source>
        <dbReference type="ARBA" id="ARBA00023033"/>
    </source>
</evidence>
<dbReference type="PANTHER" id="PTHR46696:SF1">
    <property type="entry name" value="CYTOCHROME P450 YJIB-RELATED"/>
    <property type="match status" value="1"/>
</dbReference>
<gene>
    <name evidence="9" type="ORF">NCAST_32_00610</name>
</gene>
<comment type="cofactor">
    <cofactor evidence="1">
        <name>heme</name>
        <dbReference type="ChEBI" id="CHEBI:30413"/>
    </cofactor>
</comment>
<name>U5EKE2_NOCAS</name>
<dbReference type="GO" id="GO:0020037">
    <property type="term" value="F:heme binding"/>
    <property type="evidence" value="ECO:0007669"/>
    <property type="project" value="InterPro"/>
</dbReference>
<comment type="similarity">
    <text evidence="2 8">Belongs to the cytochrome P450 family.</text>
</comment>
<sequence length="408" mass="44222">MADTTAAARVESIGADFFDDPHAHYRRWRADGPVHRVRFPDDVIRWVVIGYAEARAALADPRLAKDVGQVEEILRAKRHDTPLDPNVSALLSHMLGTDPPAHTRLRKLVNKAFTAKQVAGLRPRIERITEDLLDAMADRDEVDLMEEFANPLPVTVICELLGVPFADRDDFQAWTRALVTVVGEGEDDARPAASAAMVGYLAGLVRAKQADPADDLLSELVLADEDGDRLTDRELVSMAFLLLVAGHETTVNLIGNGMNALLRDRAQWQALCADPAAVPAAIEEFLRFDGPVDMATVRYTAEPVTLGGTEIPAGELVYVSVAAANRDPARFADPDVLATDGPTAGHLAFGHGIHFCVGAPLARMEATIAVTALQRRYPGLRLAPAALTPRWQTSTLIRGLLALPVLPR</sequence>
<dbReference type="PROSITE" id="PS00086">
    <property type="entry name" value="CYTOCHROME_P450"/>
    <property type="match status" value="1"/>
</dbReference>
<keyword evidence="5 8" id="KW-0560">Oxidoreductase</keyword>
<dbReference type="eggNOG" id="COG2124">
    <property type="taxonomic scope" value="Bacteria"/>
</dbReference>
<evidence type="ECO:0000256" key="6">
    <source>
        <dbReference type="ARBA" id="ARBA00023004"/>
    </source>
</evidence>
<evidence type="ECO:0000256" key="4">
    <source>
        <dbReference type="ARBA" id="ARBA00022723"/>
    </source>
</evidence>
<evidence type="ECO:0000313" key="9">
    <source>
        <dbReference type="EMBL" id="GAD85579.1"/>
    </source>
</evidence>
<dbReference type="InterPro" id="IPR001128">
    <property type="entry name" value="Cyt_P450"/>
</dbReference>
<dbReference type="EMBL" id="BAFO02000032">
    <property type="protein sequence ID" value="GAD85579.1"/>
    <property type="molecule type" value="Genomic_DNA"/>
</dbReference>
<dbReference type="InterPro" id="IPR036396">
    <property type="entry name" value="Cyt_P450_sf"/>
</dbReference>
<dbReference type="RefSeq" id="WP_019047644.1">
    <property type="nucleotide sequence ID" value="NZ_BAFO02000032.1"/>
</dbReference>
<dbReference type="InterPro" id="IPR002397">
    <property type="entry name" value="Cyt_P450_B"/>
</dbReference>
<dbReference type="FunFam" id="1.10.630.10:FF:000018">
    <property type="entry name" value="Cytochrome P450 monooxygenase"/>
    <property type="match status" value="1"/>
</dbReference>
<evidence type="ECO:0000313" key="10">
    <source>
        <dbReference type="Proteomes" id="UP000017048"/>
    </source>
</evidence>
<keyword evidence="6 8" id="KW-0408">Iron</keyword>
<dbReference type="Pfam" id="PF00067">
    <property type="entry name" value="p450"/>
    <property type="match status" value="1"/>
</dbReference>
<keyword evidence="4 8" id="KW-0479">Metal-binding</keyword>
<reference evidence="9 10" key="1">
    <citation type="journal article" date="2014" name="BMC Genomics">
        <title>Genome based analysis of type-I polyketide synthase and nonribosomal peptide synthetase gene clusters in seven strains of five representative Nocardia species.</title>
        <authorList>
            <person name="Komaki H."/>
            <person name="Ichikawa N."/>
            <person name="Hosoyama A."/>
            <person name="Takahashi-Nakaguchi A."/>
            <person name="Matsuzawa T."/>
            <person name="Suzuki K."/>
            <person name="Fujita N."/>
            <person name="Gonoi T."/>
        </authorList>
    </citation>
    <scope>NUCLEOTIDE SEQUENCE [LARGE SCALE GENOMIC DNA]</scope>
    <source>
        <strain evidence="9 10">NBRC 15531</strain>
    </source>
</reference>
<keyword evidence="7 8" id="KW-0503">Monooxygenase</keyword>
<organism evidence="9 10">
    <name type="scientific">Nocardia asteroides NBRC 15531</name>
    <dbReference type="NCBI Taxonomy" id="1110697"/>
    <lineage>
        <taxon>Bacteria</taxon>
        <taxon>Bacillati</taxon>
        <taxon>Actinomycetota</taxon>
        <taxon>Actinomycetes</taxon>
        <taxon>Mycobacteriales</taxon>
        <taxon>Nocardiaceae</taxon>
        <taxon>Nocardia</taxon>
    </lineage>
</organism>
<dbReference type="OrthoDB" id="142769at2"/>
<dbReference type="Proteomes" id="UP000017048">
    <property type="component" value="Unassembled WGS sequence"/>
</dbReference>
<dbReference type="CDD" id="cd11029">
    <property type="entry name" value="CYP107-like"/>
    <property type="match status" value="1"/>
</dbReference>
<evidence type="ECO:0000256" key="3">
    <source>
        <dbReference type="ARBA" id="ARBA00022617"/>
    </source>
</evidence>
<evidence type="ECO:0000256" key="2">
    <source>
        <dbReference type="ARBA" id="ARBA00010617"/>
    </source>
</evidence>
<dbReference type="GO" id="GO:0005506">
    <property type="term" value="F:iron ion binding"/>
    <property type="evidence" value="ECO:0007669"/>
    <property type="project" value="InterPro"/>
</dbReference>
<dbReference type="InterPro" id="IPR017972">
    <property type="entry name" value="Cyt_P450_CS"/>
</dbReference>
<dbReference type="GO" id="GO:0016705">
    <property type="term" value="F:oxidoreductase activity, acting on paired donors, with incorporation or reduction of molecular oxygen"/>
    <property type="evidence" value="ECO:0007669"/>
    <property type="project" value="InterPro"/>
</dbReference>
<keyword evidence="10" id="KW-1185">Reference proteome</keyword>
<evidence type="ECO:0000256" key="8">
    <source>
        <dbReference type="RuleBase" id="RU000461"/>
    </source>
</evidence>
<dbReference type="SUPFAM" id="SSF48264">
    <property type="entry name" value="Cytochrome P450"/>
    <property type="match status" value="1"/>
</dbReference>
<comment type="caution">
    <text evidence="9">The sequence shown here is derived from an EMBL/GenBank/DDBJ whole genome shotgun (WGS) entry which is preliminary data.</text>
</comment>
<dbReference type="Gene3D" id="1.10.630.10">
    <property type="entry name" value="Cytochrome P450"/>
    <property type="match status" value="1"/>
</dbReference>
<keyword evidence="3 8" id="KW-0349">Heme</keyword>
<evidence type="ECO:0000256" key="5">
    <source>
        <dbReference type="ARBA" id="ARBA00023002"/>
    </source>
</evidence>
<protein>
    <submittedName>
        <fullName evidence="9">Cytochrome P450</fullName>
    </submittedName>
</protein>